<feature type="transmembrane region" description="Helical" evidence="1">
    <location>
        <begin position="112"/>
        <end position="131"/>
    </location>
</feature>
<sequence>MNWFDLQVVTFLNGFARQSWLFDKTMNIFAGNIMFKGGIVIPLLWWLWFRRDKGAQDKAYLLSTLAVSFLSLMVARLLALALPFRLRPLHNPQLDFTLPFGTRPSSLEGWSAFPSDHAALFFTLATGIFLLSRRAGIYAYLHAIFIISFPRVYLGLHNATDILGGAAIGIAIGYLVHLDRLRQLTASHLLKWEGACPGLFYACFLVISYQMICMFDPLRILGSESLLMVKHLIKEAVFTAWAK</sequence>
<feature type="transmembrane region" description="Helical" evidence="1">
    <location>
        <begin position="138"/>
        <end position="156"/>
    </location>
</feature>
<dbReference type="SMART" id="SM00014">
    <property type="entry name" value="acidPPc"/>
    <property type="match status" value="1"/>
</dbReference>
<evidence type="ECO:0000256" key="1">
    <source>
        <dbReference type="SAM" id="Phobius"/>
    </source>
</evidence>
<dbReference type="InterPro" id="IPR000326">
    <property type="entry name" value="PAP2/HPO"/>
</dbReference>
<dbReference type="PANTHER" id="PTHR14969">
    <property type="entry name" value="SPHINGOSINE-1-PHOSPHATE PHOSPHOHYDROLASE"/>
    <property type="match status" value="1"/>
</dbReference>
<keyword evidence="1" id="KW-1133">Transmembrane helix</keyword>
<feature type="transmembrane region" description="Helical" evidence="1">
    <location>
        <begin position="199"/>
        <end position="218"/>
    </location>
</feature>
<dbReference type="HOGENOM" id="CLU_102474_0_0_7"/>
<accession>B9M2F0</accession>
<dbReference type="PANTHER" id="PTHR14969:SF13">
    <property type="entry name" value="AT30094P"/>
    <property type="match status" value="1"/>
</dbReference>
<dbReference type="RefSeq" id="WP_012646058.1">
    <property type="nucleotide sequence ID" value="NC_011979.1"/>
</dbReference>
<dbReference type="EMBL" id="CP001390">
    <property type="protein sequence ID" value="ACM19329.1"/>
    <property type="molecule type" value="Genomic_DNA"/>
</dbReference>
<feature type="domain" description="Phosphatidic acid phosphatase type 2/haloperoxidase" evidence="2">
    <location>
        <begin position="60"/>
        <end position="177"/>
    </location>
</feature>
<feature type="transmembrane region" description="Helical" evidence="1">
    <location>
        <begin position="60"/>
        <end position="82"/>
    </location>
</feature>
<keyword evidence="1" id="KW-0472">Membrane</keyword>
<gene>
    <name evidence="3" type="ordered locus">Geob_0967</name>
</gene>
<organism evidence="3 4">
    <name type="scientific">Geotalea daltonii (strain DSM 22248 / JCM 15807 / FRC-32)</name>
    <name type="common">Geobacter daltonii</name>
    <dbReference type="NCBI Taxonomy" id="316067"/>
    <lineage>
        <taxon>Bacteria</taxon>
        <taxon>Pseudomonadati</taxon>
        <taxon>Thermodesulfobacteriota</taxon>
        <taxon>Desulfuromonadia</taxon>
        <taxon>Geobacterales</taxon>
        <taxon>Geobacteraceae</taxon>
        <taxon>Geotalea</taxon>
    </lineage>
</organism>
<dbReference type="Proteomes" id="UP000007721">
    <property type="component" value="Chromosome"/>
</dbReference>
<dbReference type="STRING" id="316067.Geob_0967"/>
<keyword evidence="1" id="KW-0812">Transmembrane</keyword>
<evidence type="ECO:0000313" key="3">
    <source>
        <dbReference type="EMBL" id="ACM19329.1"/>
    </source>
</evidence>
<dbReference type="InterPro" id="IPR036938">
    <property type="entry name" value="PAP2/HPO_sf"/>
</dbReference>
<evidence type="ECO:0000313" key="4">
    <source>
        <dbReference type="Proteomes" id="UP000007721"/>
    </source>
</evidence>
<evidence type="ECO:0000259" key="2">
    <source>
        <dbReference type="SMART" id="SM00014"/>
    </source>
</evidence>
<dbReference type="KEGG" id="geo:Geob_0967"/>
<dbReference type="Pfam" id="PF01569">
    <property type="entry name" value="PAP2"/>
    <property type="match status" value="1"/>
</dbReference>
<proteinExistence type="predicted"/>
<keyword evidence="4" id="KW-1185">Reference proteome</keyword>
<feature type="transmembrane region" description="Helical" evidence="1">
    <location>
        <begin position="28"/>
        <end position="48"/>
    </location>
</feature>
<feature type="transmembrane region" description="Helical" evidence="1">
    <location>
        <begin position="162"/>
        <end position="178"/>
    </location>
</feature>
<dbReference type="AlphaFoldDB" id="B9M2F0"/>
<dbReference type="Gene3D" id="1.20.144.10">
    <property type="entry name" value="Phosphatidic acid phosphatase type 2/haloperoxidase"/>
    <property type="match status" value="1"/>
</dbReference>
<reference evidence="3 4" key="1">
    <citation type="submission" date="2009-01" db="EMBL/GenBank/DDBJ databases">
        <title>Complete sequence of Geobacter sp. FRC-32.</title>
        <authorList>
            <consortium name="US DOE Joint Genome Institute"/>
            <person name="Lucas S."/>
            <person name="Copeland A."/>
            <person name="Lapidus A."/>
            <person name="Glavina del Rio T."/>
            <person name="Dalin E."/>
            <person name="Tice H."/>
            <person name="Bruce D."/>
            <person name="Goodwin L."/>
            <person name="Pitluck S."/>
            <person name="Saunders E."/>
            <person name="Brettin T."/>
            <person name="Detter J.C."/>
            <person name="Han C."/>
            <person name="Larimer F."/>
            <person name="Land M."/>
            <person name="Hauser L."/>
            <person name="Kyrpides N."/>
            <person name="Ovchinnikova G."/>
            <person name="Kostka J."/>
            <person name="Richardson P."/>
        </authorList>
    </citation>
    <scope>NUCLEOTIDE SEQUENCE [LARGE SCALE GENOMIC DNA]</scope>
    <source>
        <strain evidence="4">DSM 22248 / JCM 15807 / FRC-32</strain>
    </source>
</reference>
<protein>
    <submittedName>
        <fullName evidence="3">Phosphatase, PAP2 superfamily</fullName>
    </submittedName>
</protein>
<name>B9M2F0_GEODF</name>
<dbReference type="SUPFAM" id="SSF48317">
    <property type="entry name" value="Acid phosphatase/Vanadium-dependent haloperoxidase"/>
    <property type="match status" value="1"/>
</dbReference>
<dbReference type="eggNOG" id="COG0671">
    <property type="taxonomic scope" value="Bacteria"/>
</dbReference>